<keyword evidence="3" id="KW-1185">Reference proteome</keyword>
<evidence type="ECO:0000313" key="3">
    <source>
        <dbReference type="Proteomes" id="UP000041254"/>
    </source>
</evidence>
<organism evidence="2 3">
    <name type="scientific">Vitrella brassicaformis (strain CCMP3155)</name>
    <dbReference type="NCBI Taxonomy" id="1169540"/>
    <lineage>
        <taxon>Eukaryota</taxon>
        <taxon>Sar</taxon>
        <taxon>Alveolata</taxon>
        <taxon>Colpodellida</taxon>
        <taxon>Vitrellaceae</taxon>
        <taxon>Vitrella</taxon>
    </lineage>
</organism>
<dbReference type="OrthoDB" id="419078at2759"/>
<dbReference type="InParanoid" id="A0A0G4GGW0"/>
<dbReference type="PhylomeDB" id="A0A0G4GGW0"/>
<gene>
    <name evidence="2" type="ORF">Vbra_6261</name>
</gene>
<evidence type="ECO:0000313" key="2">
    <source>
        <dbReference type="EMBL" id="CEM28891.1"/>
    </source>
</evidence>
<name>A0A0G4GGW0_VITBC</name>
<dbReference type="Gene3D" id="3.30.870.10">
    <property type="entry name" value="Endonuclease Chain A"/>
    <property type="match status" value="1"/>
</dbReference>
<protein>
    <submittedName>
        <fullName evidence="2">Uncharacterized protein</fullName>
    </submittedName>
</protein>
<evidence type="ECO:0000256" key="1">
    <source>
        <dbReference type="SAM" id="MobiDB-lite"/>
    </source>
</evidence>
<dbReference type="Proteomes" id="UP000041254">
    <property type="component" value="Unassembled WGS sequence"/>
</dbReference>
<dbReference type="VEuPathDB" id="CryptoDB:Vbra_6261"/>
<sequence length="273" mass="31044">MTLSAESLAKRLRTSHLCTSIDEEKDARPSKKTSCQPNNLPPTADEWEEVSDVHETSRGDRLRNINRSLLGDKCASATGATNAECRALVTGDWYWLRNAGYSYPITTIYDTTLRLIDGAEKYVYIESQYFISSALRPFSPNPDGISDPHDFIQPKFESAFGDLEADLPKSCTKSFLVKNRLGKVLYKRIKRAIEEDENFSVVLVTSMSAEEAILFYNRYFTLFHKDCELIPALERVLEDTRKKNAKTGARKATNKQLKDYFTVLFHGRVDFAL</sequence>
<dbReference type="EMBL" id="CDMY01000664">
    <property type="protein sequence ID" value="CEM28891.1"/>
    <property type="molecule type" value="Genomic_DNA"/>
</dbReference>
<proteinExistence type="predicted"/>
<feature type="region of interest" description="Disordered" evidence="1">
    <location>
        <begin position="23"/>
        <end position="52"/>
    </location>
</feature>
<dbReference type="AlphaFoldDB" id="A0A0G4GGW0"/>
<accession>A0A0G4GGW0</accession>
<reference evidence="2 3" key="1">
    <citation type="submission" date="2014-11" db="EMBL/GenBank/DDBJ databases">
        <authorList>
            <person name="Zhu J."/>
            <person name="Qi W."/>
            <person name="Song R."/>
        </authorList>
    </citation>
    <scope>NUCLEOTIDE SEQUENCE [LARGE SCALE GENOMIC DNA]</scope>
</reference>
<dbReference type="SUPFAM" id="SSF56024">
    <property type="entry name" value="Phospholipase D/nuclease"/>
    <property type="match status" value="1"/>
</dbReference>